<dbReference type="RefSeq" id="WP_033157184.1">
    <property type="nucleotide sequence ID" value="NZ_JAXARY010000001.1"/>
</dbReference>
<comment type="caution">
    <text evidence="2">The sequence shown here is derived from an EMBL/GenBank/DDBJ whole genome shotgun (WGS) entry which is preliminary data.</text>
</comment>
<evidence type="ECO:0000313" key="3">
    <source>
        <dbReference type="Proteomes" id="UP001284537"/>
    </source>
</evidence>
<dbReference type="InterPro" id="IPR003331">
    <property type="entry name" value="UDP_GlcNAc_Epimerase_2_dom"/>
</dbReference>
<gene>
    <name evidence="2" type="primary">neuC</name>
    <name evidence="2" type="ORF">QLH52_02645</name>
</gene>
<dbReference type="EC" id="3.2.1.183" evidence="2"/>
<dbReference type="SUPFAM" id="SSF53756">
    <property type="entry name" value="UDP-Glycosyltransferase/glycogen phosphorylase"/>
    <property type="match status" value="1"/>
</dbReference>
<dbReference type="NCBIfam" id="TIGR03568">
    <property type="entry name" value="NeuC_NnaA"/>
    <property type="match status" value="1"/>
</dbReference>
<dbReference type="Pfam" id="PF02350">
    <property type="entry name" value="Epimerase_2"/>
    <property type="match status" value="1"/>
</dbReference>
<keyword evidence="2" id="KW-0378">Hydrolase</keyword>
<reference evidence="2 3" key="1">
    <citation type="submission" date="2023-11" db="EMBL/GenBank/DDBJ databases">
        <authorList>
            <person name="Ouyang M.-Y."/>
        </authorList>
    </citation>
    <scope>NUCLEOTIDE SEQUENCE [LARGE SCALE GENOMIC DNA]</scope>
    <source>
        <strain evidence="2 3">OY6</strain>
    </source>
</reference>
<name>A0ABU4U9Q7_9GAMM</name>
<organism evidence="2 3">
    <name type="scientific">Methylomonas defluvii</name>
    <dbReference type="NCBI Taxonomy" id="3045149"/>
    <lineage>
        <taxon>Bacteria</taxon>
        <taxon>Pseudomonadati</taxon>
        <taxon>Pseudomonadota</taxon>
        <taxon>Gammaproteobacteria</taxon>
        <taxon>Methylococcales</taxon>
        <taxon>Methylococcaceae</taxon>
        <taxon>Methylomonas</taxon>
    </lineage>
</organism>
<dbReference type="InterPro" id="IPR020004">
    <property type="entry name" value="UDP-GlcNAc_Epase"/>
</dbReference>
<dbReference type="EMBL" id="JAXARY010000001">
    <property type="protein sequence ID" value="MDX8126166.1"/>
    <property type="molecule type" value="Genomic_DNA"/>
</dbReference>
<proteinExistence type="predicted"/>
<dbReference type="PANTHER" id="PTHR43174">
    <property type="entry name" value="UDP-N-ACETYLGLUCOSAMINE 2-EPIMERASE"/>
    <property type="match status" value="1"/>
</dbReference>
<protein>
    <submittedName>
        <fullName evidence="2">UDP-N-acetylglucosamine 2-epimerase</fullName>
        <ecNumber evidence="2">3.2.1.183</ecNumber>
    </submittedName>
</protein>
<dbReference type="InterPro" id="IPR029767">
    <property type="entry name" value="WecB-like"/>
</dbReference>
<dbReference type="CDD" id="cd03786">
    <property type="entry name" value="GTB_UDP-GlcNAc_2-Epimerase"/>
    <property type="match status" value="1"/>
</dbReference>
<keyword evidence="3" id="KW-1185">Reference proteome</keyword>
<dbReference type="GO" id="GO:0016798">
    <property type="term" value="F:hydrolase activity, acting on glycosyl bonds"/>
    <property type="evidence" value="ECO:0007669"/>
    <property type="project" value="UniProtKB-KW"/>
</dbReference>
<dbReference type="PANTHER" id="PTHR43174:SF3">
    <property type="entry name" value="UDP-N-ACETYLGLUCOSAMINE 2-EPIMERASE"/>
    <property type="match status" value="1"/>
</dbReference>
<evidence type="ECO:0000259" key="1">
    <source>
        <dbReference type="Pfam" id="PF02350"/>
    </source>
</evidence>
<dbReference type="Gene3D" id="3.40.50.2000">
    <property type="entry name" value="Glycogen Phosphorylase B"/>
    <property type="match status" value="2"/>
</dbReference>
<sequence>MTTGAPRKICVVTGSRAEYGLLYWLLQEIQADPDLDLQLVVTGMHLSPEFGLTWRQIAADGFTINRKVEMLLSSDTPVGISKAMGLGLIGFADALHDLQPDIVVVLGDRFEIFAAAQAAMNLRLLIAHIHGGELTEGAVDDAIRHAISKMAHLHFTSTEVYRQRVIQLGEQPNRVFNVGAPGLDSVYKLPLLDKTELEQALDFKFGTRNLMVTFHPVTLEAATAAEQFAELLRALDEFDDVHIIFTHANADADGRVIASMIEEYRRRHSRRVSSYVSLGSLRYLSTLKLVDAVVGNSSSGIIEAPAFRIATVNIGDRQRGRICAGSVIHCAPQTDAIRAALLKIFSGEFANTLARVENPYGQGGASAKIKELLKHAPVDGLLKKRFFDLEVLE</sequence>
<evidence type="ECO:0000313" key="2">
    <source>
        <dbReference type="EMBL" id="MDX8126166.1"/>
    </source>
</evidence>
<accession>A0ABU4U9Q7</accession>
<keyword evidence="2" id="KW-0326">Glycosidase</keyword>
<dbReference type="Proteomes" id="UP001284537">
    <property type="component" value="Unassembled WGS sequence"/>
</dbReference>
<feature type="domain" description="UDP-N-acetylglucosamine 2-epimerase" evidence="1">
    <location>
        <begin position="27"/>
        <end position="374"/>
    </location>
</feature>